<dbReference type="Proteomes" id="UP001234202">
    <property type="component" value="Unassembled WGS sequence"/>
</dbReference>
<organism evidence="1 2">
    <name type="scientific">Naganishia onofrii</name>
    <dbReference type="NCBI Taxonomy" id="1851511"/>
    <lineage>
        <taxon>Eukaryota</taxon>
        <taxon>Fungi</taxon>
        <taxon>Dikarya</taxon>
        <taxon>Basidiomycota</taxon>
        <taxon>Agaricomycotina</taxon>
        <taxon>Tremellomycetes</taxon>
        <taxon>Filobasidiales</taxon>
        <taxon>Filobasidiaceae</taxon>
        <taxon>Naganishia</taxon>
    </lineage>
</organism>
<reference evidence="1" key="1">
    <citation type="submission" date="2023-04" db="EMBL/GenBank/DDBJ databases">
        <title>Draft Genome sequencing of Naganishia species isolated from polar environments using Oxford Nanopore Technology.</title>
        <authorList>
            <person name="Leo P."/>
            <person name="Venkateswaran K."/>
        </authorList>
    </citation>
    <scope>NUCLEOTIDE SEQUENCE</scope>
    <source>
        <strain evidence="1">DBVPG 5303</strain>
    </source>
</reference>
<keyword evidence="2" id="KW-1185">Reference proteome</keyword>
<protein>
    <submittedName>
        <fullName evidence="1">Uncharacterized protein</fullName>
    </submittedName>
</protein>
<evidence type="ECO:0000313" key="2">
    <source>
        <dbReference type="Proteomes" id="UP001234202"/>
    </source>
</evidence>
<dbReference type="EMBL" id="JASBWV010000031">
    <property type="protein sequence ID" value="KAJ9117704.1"/>
    <property type="molecule type" value="Genomic_DNA"/>
</dbReference>
<sequence>MHFSNIASLTVVLASLASAAPTRRCEGDGTCPEVQTWDNCLMPNQVALTFDDGPAGFEKDILQTLGDRKATFFLNGCNSQCIYDEENVKQIRALHAAGMTLGSHGWTHAHFNELTYDQMHDQLWKMEEAFKKILGLKPLYFRAPYGEMCDTLMRVLTERGYKKNFLWSDDVGDSSLLGVEYGKNVYKNISESKPQHPHMILNHASHESTVKEILPYAIEELECAEYEIVAVDTCLGCQGEWPYEWVGEPQERDETWVC</sequence>
<evidence type="ECO:0000313" key="1">
    <source>
        <dbReference type="EMBL" id="KAJ9117704.1"/>
    </source>
</evidence>
<name>A0ACC2X2Z4_9TREE</name>
<comment type="caution">
    <text evidence="1">The sequence shown here is derived from an EMBL/GenBank/DDBJ whole genome shotgun (WGS) entry which is preliminary data.</text>
</comment>
<proteinExistence type="predicted"/>
<accession>A0ACC2X2Z4</accession>
<gene>
    <name evidence="1" type="ORF">QFC24_006418</name>
</gene>